<reference evidence="1 2" key="1">
    <citation type="submission" date="2016-10" db="EMBL/GenBank/DDBJ databases">
        <authorList>
            <person name="de Groot N.N."/>
        </authorList>
    </citation>
    <scope>NUCLEOTIDE SEQUENCE [LARGE SCALE GENOMIC DNA]</scope>
    <source>
        <strain evidence="1 2">DSM 23995</strain>
    </source>
</reference>
<dbReference type="STRING" id="930128.SAMN05192532_10598"/>
<evidence type="ECO:0000313" key="1">
    <source>
        <dbReference type="EMBL" id="SFE87773.1"/>
    </source>
</evidence>
<dbReference type="AlphaFoldDB" id="A0A1I2E536"/>
<sequence length="65" mass="7482">MVWVCECHVSKGINMLDIPHVKKSSLNVKCLFCQNKAQYEVFYNDFNYSTLQPSISRLVKVKANA</sequence>
<dbReference type="Proteomes" id="UP000199516">
    <property type="component" value="Unassembled WGS sequence"/>
</dbReference>
<protein>
    <submittedName>
        <fullName evidence="1">Uncharacterized protein</fullName>
    </submittedName>
</protein>
<gene>
    <name evidence="1" type="ORF">SAMN05192532_10598</name>
</gene>
<organism evidence="1 2">
    <name type="scientific">Alteribacillus iranensis</name>
    <dbReference type="NCBI Taxonomy" id="930128"/>
    <lineage>
        <taxon>Bacteria</taxon>
        <taxon>Bacillati</taxon>
        <taxon>Bacillota</taxon>
        <taxon>Bacilli</taxon>
        <taxon>Bacillales</taxon>
        <taxon>Bacillaceae</taxon>
        <taxon>Alteribacillus</taxon>
    </lineage>
</organism>
<proteinExistence type="predicted"/>
<name>A0A1I2E536_9BACI</name>
<accession>A0A1I2E536</accession>
<evidence type="ECO:0000313" key="2">
    <source>
        <dbReference type="Proteomes" id="UP000199516"/>
    </source>
</evidence>
<dbReference type="EMBL" id="FONT01000005">
    <property type="protein sequence ID" value="SFE87773.1"/>
    <property type="molecule type" value="Genomic_DNA"/>
</dbReference>
<keyword evidence="2" id="KW-1185">Reference proteome</keyword>